<evidence type="ECO:0000256" key="5">
    <source>
        <dbReference type="ARBA" id="ARBA00023242"/>
    </source>
</evidence>
<evidence type="ECO:0000259" key="9">
    <source>
        <dbReference type="PROSITE" id="PS50016"/>
    </source>
</evidence>
<dbReference type="GO" id="GO:0140801">
    <property type="term" value="F:histone H2AXY142 kinase activity"/>
    <property type="evidence" value="ECO:0007669"/>
    <property type="project" value="InterPro"/>
</dbReference>
<evidence type="ECO:0000256" key="4">
    <source>
        <dbReference type="ARBA" id="ARBA00022833"/>
    </source>
</evidence>
<dbReference type="AlphaFoldDB" id="A0AA36H3I2"/>
<dbReference type="PANTHER" id="PTHR46802:SF1">
    <property type="entry name" value="TYROSINE-PROTEIN KINASE BAZ1B"/>
    <property type="match status" value="1"/>
</dbReference>
<dbReference type="InterPro" id="IPR019787">
    <property type="entry name" value="Znf_PHD-finger"/>
</dbReference>
<feature type="compositionally biased region" description="Acidic residues" evidence="8">
    <location>
        <begin position="567"/>
        <end position="590"/>
    </location>
</feature>
<keyword evidence="5" id="KW-0539">Nucleus</keyword>
<evidence type="ECO:0000256" key="8">
    <source>
        <dbReference type="SAM" id="MobiDB-lite"/>
    </source>
</evidence>
<proteinExistence type="predicted"/>
<dbReference type="EMBL" id="CATQJL010000305">
    <property type="protein sequence ID" value="CAJ0603451.1"/>
    <property type="molecule type" value="Genomic_DNA"/>
</dbReference>
<protein>
    <recommendedName>
        <fullName evidence="9">PHD-type domain-containing protein</fullName>
    </recommendedName>
</protein>
<dbReference type="InterPro" id="IPR047174">
    <property type="entry name" value="BAZ1B"/>
</dbReference>
<dbReference type="PROSITE" id="PS01359">
    <property type="entry name" value="ZF_PHD_1"/>
    <property type="match status" value="1"/>
</dbReference>
<evidence type="ECO:0000256" key="3">
    <source>
        <dbReference type="ARBA" id="ARBA00022771"/>
    </source>
</evidence>
<feature type="region of interest" description="Disordered" evidence="8">
    <location>
        <begin position="249"/>
        <end position="342"/>
    </location>
</feature>
<feature type="region of interest" description="Disordered" evidence="8">
    <location>
        <begin position="1"/>
        <end position="25"/>
    </location>
</feature>
<feature type="compositionally biased region" description="Acidic residues" evidence="8">
    <location>
        <begin position="1093"/>
        <end position="1115"/>
    </location>
</feature>
<evidence type="ECO:0000256" key="2">
    <source>
        <dbReference type="ARBA" id="ARBA00022723"/>
    </source>
</evidence>
<feature type="compositionally biased region" description="Basic and acidic residues" evidence="8">
    <location>
        <begin position="273"/>
        <end position="288"/>
    </location>
</feature>
<feature type="region of interest" description="Disordered" evidence="8">
    <location>
        <begin position="1076"/>
        <end position="1123"/>
    </location>
</feature>
<keyword evidence="2" id="KW-0479">Metal-binding</keyword>
<dbReference type="InterPro" id="IPR019786">
    <property type="entry name" value="Zinc_finger_PHD-type_CS"/>
</dbReference>
<dbReference type="InterPro" id="IPR001965">
    <property type="entry name" value="Znf_PHD"/>
</dbReference>
<evidence type="ECO:0000256" key="6">
    <source>
        <dbReference type="PROSITE-ProRule" id="PRU00146"/>
    </source>
</evidence>
<comment type="caution">
    <text evidence="10">The sequence shown here is derived from an EMBL/GenBank/DDBJ whole genome shotgun (WGS) entry which is preliminary data.</text>
</comment>
<evidence type="ECO:0000313" key="11">
    <source>
        <dbReference type="Proteomes" id="UP001176961"/>
    </source>
</evidence>
<dbReference type="Proteomes" id="UP001176961">
    <property type="component" value="Unassembled WGS sequence"/>
</dbReference>
<gene>
    <name evidence="10" type="ORF">CYNAS_LOCUS15434</name>
</gene>
<feature type="region of interest" description="Disordered" evidence="8">
    <location>
        <begin position="567"/>
        <end position="600"/>
    </location>
</feature>
<feature type="coiled-coil region" evidence="7">
    <location>
        <begin position="705"/>
        <end position="739"/>
    </location>
</feature>
<feature type="compositionally biased region" description="Basic and acidic residues" evidence="8">
    <location>
        <begin position="885"/>
        <end position="896"/>
    </location>
</feature>
<accession>A0AA36H3I2</accession>
<dbReference type="GO" id="GO:0090535">
    <property type="term" value="C:WICH complex"/>
    <property type="evidence" value="ECO:0007669"/>
    <property type="project" value="InterPro"/>
</dbReference>
<organism evidence="10 11">
    <name type="scientific">Cylicocyclus nassatus</name>
    <name type="common">Nematode worm</name>
    <dbReference type="NCBI Taxonomy" id="53992"/>
    <lineage>
        <taxon>Eukaryota</taxon>
        <taxon>Metazoa</taxon>
        <taxon>Ecdysozoa</taxon>
        <taxon>Nematoda</taxon>
        <taxon>Chromadorea</taxon>
        <taxon>Rhabditida</taxon>
        <taxon>Rhabditina</taxon>
        <taxon>Rhabditomorpha</taxon>
        <taxon>Strongyloidea</taxon>
        <taxon>Strongylidae</taxon>
        <taxon>Cylicocyclus</taxon>
    </lineage>
</organism>
<comment type="subcellular location">
    <subcellularLocation>
        <location evidence="1">Nucleus</location>
    </subcellularLocation>
</comment>
<feature type="compositionally biased region" description="Acidic residues" evidence="8">
    <location>
        <begin position="897"/>
        <end position="906"/>
    </location>
</feature>
<dbReference type="Gene3D" id="2.30.30.1150">
    <property type="match status" value="1"/>
</dbReference>
<feature type="region of interest" description="Disordered" evidence="8">
    <location>
        <begin position="884"/>
        <end position="907"/>
    </location>
</feature>
<feature type="domain" description="PHD-type" evidence="9">
    <location>
        <begin position="1022"/>
        <end position="1071"/>
    </location>
</feature>
<keyword evidence="7" id="KW-0175">Coiled coil</keyword>
<dbReference type="Pfam" id="PF15613">
    <property type="entry name" value="WSD"/>
    <property type="match status" value="1"/>
</dbReference>
<name>A0AA36H3I2_CYLNA</name>
<dbReference type="PANTHER" id="PTHR46802">
    <property type="entry name" value="TYROSINE-PROTEIN KINASE BAZ1B"/>
    <property type="match status" value="1"/>
</dbReference>
<dbReference type="SUPFAM" id="SSF57903">
    <property type="entry name" value="FYVE/PHD zinc finger"/>
    <property type="match status" value="1"/>
</dbReference>
<evidence type="ECO:0000256" key="7">
    <source>
        <dbReference type="SAM" id="Coils"/>
    </source>
</evidence>
<dbReference type="GO" id="GO:0008270">
    <property type="term" value="F:zinc ion binding"/>
    <property type="evidence" value="ECO:0007669"/>
    <property type="project" value="UniProtKB-KW"/>
</dbReference>
<keyword evidence="3 6" id="KW-0863">Zinc-finger</keyword>
<dbReference type="InterPro" id="IPR028941">
    <property type="entry name" value="WHIM2_dom"/>
</dbReference>
<reference evidence="10" key="1">
    <citation type="submission" date="2023-07" db="EMBL/GenBank/DDBJ databases">
        <authorList>
            <consortium name="CYATHOMIX"/>
        </authorList>
    </citation>
    <scope>NUCLEOTIDE SEQUENCE</scope>
    <source>
        <strain evidence="10">N/A</strain>
    </source>
</reference>
<keyword evidence="11" id="KW-1185">Reference proteome</keyword>
<sequence length="1249" mass="141589">MPLAQATNSISSPKKTVFSDISNMSTGRRSSEQFIKLIKKGHEEKDDCNSEQEIVCLTDEEVMLQENDRLNQLRNKIEKPVVQEVCNRVHHSTYSLDALVDSIENYLEDFFVKGEHVEFSPSKDRTVQAKILGVEKKGGAVFYTIEYDDKEIGKISKHDLKRRYKITEDDIRSLISLMASHDQGKPWQIEEAYKKEYNIKDKLAPIFCSSHAKPSNIIVNTTGREAASNDNEKSSDSDSDAPLVVFVGRRSGVALPPNASSKDVEKQRKKQEKKQQKDQKEKEKTDKKDKKKQTKVKPEESSAKENGGLDKFMTSATPANGSDQSSASSSSLLTPQSWSEKRFNSAVDRLKEAWRKRDEEEFMAAASRAAKLLSGVQIDKIPHECHRYAVRHAYDKVKDAETLKKLTTKEARKEFREKIHQERHHHQKVMTAKIKAYFNQKTADDDLTICDKPLPCPGRIVPIPTGQSLLFTDCLILTQFLSTMKKFIEADHKITARQLLDAVHEGRVGFMKCTSKLLGSLLKTLLQDPEHSKLSHFDVRLREYPIEENTVSELCRALLMRSMGLEEESNYADDEQNGTTQEEDADENAVESDRGTPGALDVSQIDVDVCQTLLDRFAPDKEIWELTPEDQLGVLNLVLNRVLELGSFKEYISDQGDTGPVQTLKGKISKINEQINSWQEDLAKIPEIEEVVDIAQLSRSQARERTELQKKRETLEGKIEDSKNKLEELLEKLALERVMKSQSRRIAPLGRDRHFRNYYWFHGNTGDDGIWVQDFGVTSYEKFVRACIKAGKPFDEEVEQAPALATDDNLNSADLSLPSAMEVKTDEGWPVLEPESYSETWYKLPDVQSFEELINSLNKVAVREGNLKASFTKQRDLIVSSIIRGNDKESKSPKPDQEDDENEDLCPESLTPLRKSVVELASDLRDSYLTTVASVDAFEAEIACCSSLKEVIEKLSELADSINPTAIVRKLNMKVAVQTGHFSHFIMDRWKHRLSECQNASAVHLLRSYLDSRIDWKKSVVEKRCNACGSQRTPEAKISCSSCGTVVHYYCTRPKLQEKPVSWMCPSCKQNEAKKNKVEAVNQRGAAKPNYKEDDESGDESADSESDSGSDDNDDFFSKKPRRTTKRKGYSIFDDEVTEDKGSRAKRAKTNKVAEDCMDLLSRVKSENRLYRALQAIPPGRATRRAAPSSINSIEKGIHQYSSLSSFAADLDSFFKYAHSYLEEHNERKMEDLENLLSELELDSIIKVK</sequence>
<dbReference type="Pfam" id="PF00628">
    <property type="entry name" value="PHD"/>
    <property type="match status" value="1"/>
</dbReference>
<evidence type="ECO:0000313" key="10">
    <source>
        <dbReference type="EMBL" id="CAJ0603451.1"/>
    </source>
</evidence>
<dbReference type="PROSITE" id="PS50016">
    <property type="entry name" value="ZF_PHD_2"/>
    <property type="match status" value="1"/>
</dbReference>
<dbReference type="GO" id="GO:0006974">
    <property type="term" value="P:DNA damage response"/>
    <property type="evidence" value="ECO:0007669"/>
    <property type="project" value="TreeGrafter"/>
</dbReference>
<dbReference type="InterPro" id="IPR011011">
    <property type="entry name" value="Znf_FYVE_PHD"/>
</dbReference>
<evidence type="ECO:0000256" key="1">
    <source>
        <dbReference type="ARBA" id="ARBA00004123"/>
    </source>
</evidence>
<dbReference type="GO" id="GO:0042393">
    <property type="term" value="F:histone binding"/>
    <property type="evidence" value="ECO:0007669"/>
    <property type="project" value="TreeGrafter"/>
</dbReference>
<feature type="compositionally biased region" description="Low complexity" evidence="8">
    <location>
        <begin position="322"/>
        <end position="338"/>
    </location>
</feature>
<dbReference type="SMART" id="SM00249">
    <property type="entry name" value="PHD"/>
    <property type="match status" value="1"/>
</dbReference>
<keyword evidence="4" id="KW-0862">Zinc</keyword>